<dbReference type="InterPro" id="IPR002502">
    <property type="entry name" value="Amidase_domain"/>
</dbReference>
<dbReference type="SMART" id="SM00701">
    <property type="entry name" value="PGRP"/>
    <property type="match status" value="1"/>
</dbReference>
<dbReference type="SMART" id="SM00644">
    <property type="entry name" value="Ami_2"/>
    <property type="match status" value="1"/>
</dbReference>
<keyword evidence="4" id="KW-0812">Transmembrane</keyword>
<dbReference type="InterPro" id="IPR006619">
    <property type="entry name" value="PGRP_domain_met/bac"/>
</dbReference>
<feature type="domain" description="N-acetylmuramoyl-L-alanine amidase" evidence="5">
    <location>
        <begin position="143"/>
        <end position="280"/>
    </location>
</feature>
<proteinExistence type="inferred from homology"/>
<dbReference type="PANTHER" id="PTHR11022:SF75">
    <property type="entry name" value="PEPTIDOGLYCAN-RECOGNITION PROTEIN SB1-RELATED"/>
    <property type="match status" value="1"/>
</dbReference>
<dbReference type="GO" id="GO:0008270">
    <property type="term" value="F:zinc ion binding"/>
    <property type="evidence" value="ECO:0007669"/>
    <property type="project" value="InterPro"/>
</dbReference>
<organism evidence="7 8">
    <name type="scientific">Mythimna separata</name>
    <name type="common">Oriental armyworm</name>
    <name type="synonym">Pseudaletia separata</name>
    <dbReference type="NCBI Taxonomy" id="271217"/>
    <lineage>
        <taxon>Eukaryota</taxon>
        <taxon>Metazoa</taxon>
        <taxon>Ecdysozoa</taxon>
        <taxon>Arthropoda</taxon>
        <taxon>Hexapoda</taxon>
        <taxon>Insecta</taxon>
        <taxon>Pterygota</taxon>
        <taxon>Neoptera</taxon>
        <taxon>Endopterygota</taxon>
        <taxon>Lepidoptera</taxon>
        <taxon>Glossata</taxon>
        <taxon>Ditrysia</taxon>
        <taxon>Noctuoidea</taxon>
        <taxon>Noctuidae</taxon>
        <taxon>Noctuinae</taxon>
        <taxon>Hadenini</taxon>
        <taxon>Mythimna</taxon>
    </lineage>
</organism>
<evidence type="ECO:0000313" key="7">
    <source>
        <dbReference type="EMBL" id="KAJ8736950.1"/>
    </source>
</evidence>
<dbReference type="InterPro" id="IPR036505">
    <property type="entry name" value="Amidase/PGRP_sf"/>
</dbReference>
<name>A0AAD7Z3N0_MYTSE</name>
<dbReference type="GO" id="GO:0009253">
    <property type="term" value="P:peptidoglycan catabolic process"/>
    <property type="evidence" value="ECO:0007669"/>
    <property type="project" value="InterPro"/>
</dbReference>
<dbReference type="Gene3D" id="3.40.80.10">
    <property type="entry name" value="Peptidoglycan recognition protein-like"/>
    <property type="match status" value="1"/>
</dbReference>
<dbReference type="GO" id="GO:0045087">
    <property type="term" value="P:innate immune response"/>
    <property type="evidence" value="ECO:0007669"/>
    <property type="project" value="UniProtKB-KW"/>
</dbReference>
<feature type="transmembrane region" description="Helical" evidence="4">
    <location>
        <begin position="95"/>
        <end position="118"/>
    </location>
</feature>
<feature type="domain" description="Peptidoglycan recognition protein family" evidence="6">
    <location>
        <begin position="135"/>
        <end position="273"/>
    </location>
</feature>
<keyword evidence="4" id="KW-0472">Membrane</keyword>
<evidence type="ECO:0000256" key="1">
    <source>
        <dbReference type="ARBA" id="ARBA00007553"/>
    </source>
</evidence>
<dbReference type="CDD" id="cd06583">
    <property type="entry name" value="PGRP"/>
    <property type="match status" value="1"/>
</dbReference>
<dbReference type="EMBL" id="JARGEI010000001">
    <property type="protein sequence ID" value="KAJ8736950.1"/>
    <property type="molecule type" value="Genomic_DNA"/>
</dbReference>
<dbReference type="GO" id="GO:0008745">
    <property type="term" value="F:N-acetylmuramoyl-L-alanine amidase activity"/>
    <property type="evidence" value="ECO:0007669"/>
    <property type="project" value="InterPro"/>
</dbReference>
<comment type="caution">
    <text evidence="7">The sequence shown here is derived from an EMBL/GenBank/DDBJ whole genome shotgun (WGS) entry which is preliminary data.</text>
</comment>
<comment type="similarity">
    <text evidence="1">Belongs to the N-acetylmuramoyl-L-alanine amidase 2 family.</text>
</comment>
<evidence type="ECO:0000256" key="4">
    <source>
        <dbReference type="SAM" id="Phobius"/>
    </source>
</evidence>
<evidence type="ECO:0000256" key="2">
    <source>
        <dbReference type="ARBA" id="ARBA00022588"/>
    </source>
</evidence>
<gene>
    <name evidence="7" type="ORF">PYW07_000221</name>
</gene>
<evidence type="ECO:0000259" key="5">
    <source>
        <dbReference type="SMART" id="SM00644"/>
    </source>
</evidence>
<dbReference type="Pfam" id="PF01510">
    <property type="entry name" value="Amidase_2"/>
    <property type="match status" value="1"/>
</dbReference>
<keyword evidence="2" id="KW-0399">Innate immunity</keyword>
<reference evidence="7" key="1">
    <citation type="submission" date="2023-03" db="EMBL/GenBank/DDBJ databases">
        <title>Chromosome-level genomes of two armyworms, Mythimna separata and Mythimna loreyi, provide insights into the biosynthesis and reception of sex pheromones.</title>
        <authorList>
            <person name="Zhao H."/>
        </authorList>
    </citation>
    <scope>NUCLEOTIDE SEQUENCE</scope>
    <source>
        <strain evidence="7">BeijingLab</strain>
        <tissue evidence="7">Pupa</tissue>
    </source>
</reference>
<evidence type="ECO:0000313" key="8">
    <source>
        <dbReference type="Proteomes" id="UP001231518"/>
    </source>
</evidence>
<keyword evidence="4" id="KW-1133">Transmembrane helix</keyword>
<keyword evidence="3" id="KW-0391">Immunity</keyword>
<sequence>MWNDGDPRRELRGHEVAMGRSSSEVVVLDDRVIEAANRAQPGVTNINVTRSSRLHIGPKFVSVTQNVDNTEVVKGRILGLELVSPQNSRRLRCSIAVFVCWAFVVASGLIFLILHFALATHPSRLNLDITDDWYLRRADWQAMPEYEIVNLNTPVPFVLIGHSAMEHCMDRYACIRNVLAIQSDHQRRGWVDIGPNFLVGGNGLIFEGRGANVQGVMVRSWNTIGVSVMFLGDYMTAVPSQVQFDHVNVLLSELVRVGVLRSDYIIYGHCQVQGAVKTPGINLMRQLSHFEHWNSTNASVCIGWNK</sequence>
<evidence type="ECO:0000256" key="3">
    <source>
        <dbReference type="ARBA" id="ARBA00022859"/>
    </source>
</evidence>
<accession>A0AAD7Z3N0</accession>
<dbReference type="Proteomes" id="UP001231518">
    <property type="component" value="Chromosome 1"/>
</dbReference>
<protein>
    <submittedName>
        <fullName evidence="7">Uncharacterized protein</fullName>
    </submittedName>
</protein>
<dbReference type="SUPFAM" id="SSF55846">
    <property type="entry name" value="N-acetylmuramoyl-L-alanine amidase-like"/>
    <property type="match status" value="1"/>
</dbReference>
<dbReference type="InterPro" id="IPR015510">
    <property type="entry name" value="PGRP"/>
</dbReference>
<dbReference type="PANTHER" id="PTHR11022">
    <property type="entry name" value="PEPTIDOGLYCAN RECOGNITION PROTEIN"/>
    <property type="match status" value="1"/>
</dbReference>
<evidence type="ECO:0000259" key="6">
    <source>
        <dbReference type="SMART" id="SM00701"/>
    </source>
</evidence>
<dbReference type="AlphaFoldDB" id="A0AAD7Z3N0"/>
<keyword evidence="8" id="KW-1185">Reference proteome</keyword>